<dbReference type="InterPro" id="IPR003033">
    <property type="entry name" value="SCP2_sterol-bd_dom"/>
</dbReference>
<feature type="domain" description="SCP2" evidence="2">
    <location>
        <begin position="47"/>
        <end position="135"/>
    </location>
</feature>
<dbReference type="HAMAP" id="MF_02231">
    <property type="entry name" value="UbiT"/>
    <property type="match status" value="1"/>
</dbReference>
<comment type="pathway">
    <text evidence="1">Cofactor biosynthesis; ubiquinone biosynthesis.</text>
</comment>
<accession>A0A935W2Q3</accession>
<reference evidence="3 4" key="1">
    <citation type="submission" date="2020-10" db="EMBL/GenBank/DDBJ databases">
        <title>Connecting structure to function with the recovery of over 1000 high-quality activated sludge metagenome-assembled genomes encoding full-length rRNA genes using long-read sequencing.</title>
        <authorList>
            <person name="Singleton C.M."/>
            <person name="Petriglieri F."/>
            <person name="Kristensen J.M."/>
            <person name="Kirkegaard R.H."/>
            <person name="Michaelsen T.Y."/>
            <person name="Andersen M.H."/>
            <person name="Karst S.M."/>
            <person name="Dueholm M.S."/>
            <person name="Nielsen P.H."/>
            <person name="Albertsen M."/>
        </authorList>
    </citation>
    <scope>NUCLEOTIDE SEQUENCE [LARGE SCALE GENOMIC DNA]</scope>
    <source>
        <strain evidence="3">Fred_18-Q3-R57-64_BAT3C.720</strain>
    </source>
</reference>
<dbReference type="GO" id="GO:0006744">
    <property type="term" value="P:ubiquinone biosynthetic process"/>
    <property type="evidence" value="ECO:0007669"/>
    <property type="project" value="UniProtKB-UniRule"/>
</dbReference>
<gene>
    <name evidence="1" type="primary">ubiT</name>
    <name evidence="3" type="ORF">IPK02_04365</name>
</gene>
<dbReference type="SUPFAM" id="SSF55718">
    <property type="entry name" value="SCP-like"/>
    <property type="match status" value="1"/>
</dbReference>
<keyword evidence="1" id="KW-0831">Ubiquinone biosynthesis</keyword>
<name>A0A935W2Q3_9PROT</name>
<dbReference type="Pfam" id="PF02036">
    <property type="entry name" value="SCP2"/>
    <property type="match status" value="1"/>
</dbReference>
<dbReference type="EMBL" id="JADJOT010000003">
    <property type="protein sequence ID" value="MBK7953262.1"/>
    <property type="molecule type" value="Genomic_DNA"/>
</dbReference>
<dbReference type="InterPro" id="IPR016830">
    <property type="entry name" value="UbiT"/>
</dbReference>
<comment type="caution">
    <text evidence="3">The sequence shown here is derived from an EMBL/GenBank/DDBJ whole genome shotgun (WGS) entry which is preliminary data.</text>
</comment>
<evidence type="ECO:0000256" key="1">
    <source>
        <dbReference type="HAMAP-Rule" id="MF_02231"/>
    </source>
</evidence>
<evidence type="ECO:0000313" key="3">
    <source>
        <dbReference type="EMBL" id="MBK7953262.1"/>
    </source>
</evidence>
<dbReference type="InterPro" id="IPR036527">
    <property type="entry name" value="SCP2_sterol-bd_dom_sf"/>
</dbReference>
<protein>
    <recommendedName>
        <fullName evidence="1">Ubiquinone biosynthesis accessory factor UbiT</fullName>
    </recommendedName>
</protein>
<dbReference type="AlphaFoldDB" id="A0A935W2Q3"/>
<comment type="function">
    <text evidence="1">Required for O(2)-independent ubiquinone (coenzyme Q) biosynthesis. Likely functions as an accessory factor.</text>
</comment>
<proteinExistence type="inferred from homology"/>
<organism evidence="3 4">
    <name type="scientific">Candidatus Accumulibacter affinis</name>
    <dbReference type="NCBI Taxonomy" id="2954384"/>
    <lineage>
        <taxon>Bacteria</taxon>
        <taxon>Pseudomonadati</taxon>
        <taxon>Pseudomonadota</taxon>
        <taxon>Betaproteobacteria</taxon>
        <taxon>Candidatus Accumulibacter</taxon>
    </lineage>
</organism>
<evidence type="ECO:0000313" key="4">
    <source>
        <dbReference type="Proteomes" id="UP000706151"/>
    </source>
</evidence>
<sequence>MTQGFSIPRFTLPSLVSAIGRQLPQWPHSLALATALNAAARVGLLPSEDLAQLEGRSFLIEVLDAGGQACFCYRGGWFRPLFSAPAAPDLSFCANLSAFLQLLARQEDPDTLFFRRDLSIVGDTELGLLIKNMLDAVEWPQLPKLPTFRH</sequence>
<comment type="similarity">
    <text evidence="1">Belongs to the UbiT family.</text>
</comment>
<dbReference type="Proteomes" id="UP000706151">
    <property type="component" value="Unassembled WGS sequence"/>
</dbReference>
<evidence type="ECO:0000259" key="2">
    <source>
        <dbReference type="Pfam" id="PF02036"/>
    </source>
</evidence>